<dbReference type="PIRSF" id="PIRSF000148">
    <property type="entry name" value="ASA_dh"/>
    <property type="match status" value="1"/>
</dbReference>
<evidence type="ECO:0000256" key="12">
    <source>
        <dbReference type="ARBA" id="ARBA00023154"/>
    </source>
</evidence>
<dbReference type="InterPro" id="IPR036291">
    <property type="entry name" value="NAD(P)-bd_dom_sf"/>
</dbReference>
<evidence type="ECO:0000256" key="8">
    <source>
        <dbReference type="ARBA" id="ARBA00022697"/>
    </source>
</evidence>
<feature type="binding site" evidence="15">
    <location>
        <position position="308"/>
    </location>
    <ligand>
        <name>NADP(+)</name>
        <dbReference type="ChEBI" id="CHEBI:58349"/>
    </ligand>
</feature>
<feature type="binding site" evidence="15">
    <location>
        <begin position="37"/>
        <end position="38"/>
    </location>
    <ligand>
        <name>NADP(+)</name>
        <dbReference type="ChEBI" id="CHEBI:58349"/>
    </ligand>
</feature>
<feature type="binding site" evidence="15">
    <location>
        <position position="97"/>
    </location>
    <ligand>
        <name>phosphate</name>
        <dbReference type="ChEBI" id="CHEBI:43474"/>
    </ligand>
</feature>
<evidence type="ECO:0000256" key="3">
    <source>
        <dbReference type="ARBA" id="ARBA00005097"/>
    </source>
</evidence>
<dbReference type="HAMAP" id="MF_02121">
    <property type="entry name" value="ASADH"/>
    <property type="match status" value="1"/>
</dbReference>
<evidence type="ECO:0000313" key="17">
    <source>
        <dbReference type="EMBL" id="MBF9223670.1"/>
    </source>
</evidence>
<reference evidence="17 18" key="1">
    <citation type="submission" date="2020-11" db="EMBL/GenBank/DDBJ databases">
        <authorList>
            <person name="Kim M.K."/>
        </authorList>
    </citation>
    <scope>NUCLEOTIDE SEQUENCE [LARGE SCALE GENOMIC DNA]</scope>
    <source>
        <strain evidence="17 18">BT662</strain>
    </source>
</reference>
<dbReference type="SMART" id="SM00859">
    <property type="entry name" value="Semialdhyde_dh"/>
    <property type="match status" value="1"/>
</dbReference>
<dbReference type="GO" id="GO:0004073">
    <property type="term" value="F:aspartate-semialdehyde dehydrogenase activity"/>
    <property type="evidence" value="ECO:0007669"/>
    <property type="project" value="UniProtKB-EC"/>
</dbReference>
<dbReference type="CDD" id="cd02316">
    <property type="entry name" value="VcASADH2_like_N"/>
    <property type="match status" value="1"/>
</dbReference>
<dbReference type="Gene3D" id="3.40.50.720">
    <property type="entry name" value="NAD(P)-binding Rossmann-like Domain"/>
    <property type="match status" value="1"/>
</dbReference>
<dbReference type="InterPro" id="IPR005986">
    <property type="entry name" value="Asp_semialdehyde_DH_beta"/>
</dbReference>
<keyword evidence="18" id="KW-1185">Reference proteome</keyword>
<evidence type="ECO:0000256" key="11">
    <source>
        <dbReference type="ARBA" id="ARBA00023002"/>
    </source>
</evidence>
<comment type="caution">
    <text evidence="15">Lacks conserved residue(s) required for the propagation of feature annotation.</text>
</comment>
<evidence type="ECO:0000256" key="14">
    <source>
        <dbReference type="ARBA" id="ARBA00047891"/>
    </source>
</evidence>
<evidence type="ECO:0000256" key="1">
    <source>
        <dbReference type="ARBA" id="ARBA00005021"/>
    </source>
</evidence>
<feature type="active site" description="Proton acceptor" evidence="15">
    <location>
        <position position="235"/>
    </location>
</feature>
<comment type="pathway">
    <text evidence="1 15">Amino-acid biosynthesis; L-methionine biosynthesis via de novo pathway; L-homoserine from L-aspartate: step 2/3.</text>
</comment>
<sequence>MKIAVVGATGLVGTEMLKVLAERRFPLTELLPVASARSVGQEVEFLGKKYPVVSMDDAIAARPDIAIFSAGGSVSKEHAPRFAAVGTTVIDNSSAWRMDPTKKLVVPELNADTLTPEDKIIANPNCSTIQMVVALNELHKTYKALRIVVSTYQSVTGTGKKAVDQLLEERAGQPAANPAYPHPIDLNVLPHIDVFEANGYTKEELKMVNETKKIMGDDGIRVTATCVRIPVMGGHSESINVEFAEEFELADVRAILARTPGVELVDDPSTNRYPMPKDSHGRDAVLVGRLRRDETQPKTLNMWVVADNLRKGAATNAVQIAEYLVSQQVPAGN</sequence>
<dbReference type="PANTHER" id="PTHR46278:SF2">
    <property type="entry name" value="ASPARTATE-SEMIALDEHYDE DEHYDROGENASE"/>
    <property type="match status" value="1"/>
</dbReference>
<keyword evidence="13 15" id="KW-0486">Methionine biosynthesis</keyword>
<feature type="active site" description="Acyl-thioester intermediate" evidence="15">
    <location>
        <position position="126"/>
    </location>
</feature>
<dbReference type="EMBL" id="JADQDM010000017">
    <property type="protein sequence ID" value="MBF9223670.1"/>
    <property type="molecule type" value="Genomic_DNA"/>
</dbReference>
<evidence type="ECO:0000256" key="6">
    <source>
        <dbReference type="ARBA" id="ARBA00013120"/>
    </source>
</evidence>
<keyword evidence="7 15" id="KW-0028">Amino-acid biosynthesis</keyword>
<evidence type="ECO:0000256" key="4">
    <source>
        <dbReference type="ARBA" id="ARBA00010584"/>
    </source>
</evidence>
<evidence type="ECO:0000259" key="16">
    <source>
        <dbReference type="SMART" id="SM00859"/>
    </source>
</evidence>
<evidence type="ECO:0000256" key="13">
    <source>
        <dbReference type="ARBA" id="ARBA00023167"/>
    </source>
</evidence>
<keyword evidence="9 15" id="KW-0521">NADP</keyword>
<comment type="function">
    <text evidence="15">Catalyzes the NADPH-dependent formation of L-aspartate-semialdehyde (L-ASA) by the reductive dephosphorylation of L-aspartyl-4-phosphate.</text>
</comment>
<proteinExistence type="inferred from homology"/>
<name>A0ABS0I9Q4_9BACT</name>
<accession>A0ABS0I9Q4</accession>
<dbReference type="InterPro" id="IPR000534">
    <property type="entry name" value="Semialdehyde_DH_NAD-bd"/>
</dbReference>
<dbReference type="Pfam" id="PF01118">
    <property type="entry name" value="Semialdhyde_dh"/>
    <property type="match status" value="1"/>
</dbReference>
<dbReference type="Gene3D" id="3.30.360.10">
    <property type="entry name" value="Dihydrodipicolinate Reductase, domain 2"/>
    <property type="match status" value="1"/>
</dbReference>
<comment type="catalytic activity">
    <reaction evidence="14 15">
        <text>L-aspartate 4-semialdehyde + phosphate + NADP(+) = 4-phospho-L-aspartate + NADPH + H(+)</text>
        <dbReference type="Rhea" id="RHEA:24284"/>
        <dbReference type="ChEBI" id="CHEBI:15378"/>
        <dbReference type="ChEBI" id="CHEBI:43474"/>
        <dbReference type="ChEBI" id="CHEBI:57535"/>
        <dbReference type="ChEBI" id="CHEBI:57783"/>
        <dbReference type="ChEBI" id="CHEBI:58349"/>
        <dbReference type="ChEBI" id="CHEBI:537519"/>
        <dbReference type="EC" id="1.2.1.11"/>
    </reaction>
</comment>
<gene>
    <name evidence="15" type="primary">asd</name>
    <name evidence="17" type="ORF">I2H31_21380</name>
</gene>
<keyword evidence="10 15" id="KW-0220">Diaminopimelate biosynthesis</keyword>
<comment type="caution">
    <text evidence="17">The sequence shown here is derived from an EMBL/GenBank/DDBJ whole genome shotgun (WGS) entry which is preliminary data.</text>
</comment>
<feature type="binding site" evidence="15">
    <location>
        <position position="153"/>
    </location>
    <ligand>
        <name>substrate</name>
    </ligand>
</feature>
<dbReference type="SUPFAM" id="SSF51735">
    <property type="entry name" value="NAD(P)-binding Rossmann-fold domains"/>
    <property type="match status" value="1"/>
</dbReference>
<dbReference type="Proteomes" id="UP000618931">
    <property type="component" value="Unassembled WGS sequence"/>
</dbReference>
<feature type="domain" description="Semialdehyde dehydrogenase NAD-binding" evidence="16">
    <location>
        <begin position="2"/>
        <end position="117"/>
    </location>
</feature>
<evidence type="ECO:0000256" key="5">
    <source>
        <dbReference type="ARBA" id="ARBA00011738"/>
    </source>
</evidence>
<keyword evidence="8 15" id="KW-0791">Threonine biosynthesis</keyword>
<dbReference type="PANTHER" id="PTHR46278">
    <property type="entry name" value="DEHYDROGENASE, PUTATIVE-RELATED"/>
    <property type="match status" value="1"/>
</dbReference>
<evidence type="ECO:0000256" key="7">
    <source>
        <dbReference type="ARBA" id="ARBA00022605"/>
    </source>
</evidence>
<dbReference type="Pfam" id="PF02774">
    <property type="entry name" value="Semialdhyde_dhC"/>
    <property type="match status" value="1"/>
</dbReference>
<feature type="binding site" evidence="15">
    <location>
        <begin position="9"/>
        <end position="12"/>
    </location>
    <ligand>
        <name>NADP(+)</name>
        <dbReference type="ChEBI" id="CHEBI:58349"/>
    </ligand>
</feature>
<dbReference type="EC" id="1.2.1.11" evidence="6 15"/>
<keyword evidence="12 15" id="KW-0457">Lysine biosynthesis</keyword>
<comment type="pathway">
    <text evidence="3 15">Amino-acid biosynthesis; L-threonine biosynthesis; L-threonine from L-aspartate: step 2/5.</text>
</comment>
<dbReference type="NCBIfam" id="TIGR01296">
    <property type="entry name" value="asd_B"/>
    <property type="match status" value="1"/>
</dbReference>
<dbReference type="SUPFAM" id="SSF55347">
    <property type="entry name" value="Glyceraldehyde-3-phosphate dehydrogenase-like, C-terminal domain"/>
    <property type="match status" value="1"/>
</dbReference>
<dbReference type="NCBIfam" id="NF011456">
    <property type="entry name" value="PRK14874.1"/>
    <property type="match status" value="1"/>
</dbReference>
<keyword evidence="11 15" id="KW-0560">Oxidoreductase</keyword>
<organism evidence="17 18">
    <name type="scientific">Hymenobacter ruricola</name>
    <dbReference type="NCBI Taxonomy" id="2791023"/>
    <lineage>
        <taxon>Bacteria</taxon>
        <taxon>Pseudomonadati</taxon>
        <taxon>Bacteroidota</taxon>
        <taxon>Cytophagia</taxon>
        <taxon>Cytophagales</taxon>
        <taxon>Hymenobacteraceae</taxon>
        <taxon>Hymenobacter</taxon>
    </lineage>
</organism>
<comment type="pathway">
    <text evidence="2 15">Amino-acid biosynthesis; L-lysine biosynthesis via DAP pathway; (S)-tetrahydrodipicolinate from L-aspartate: step 2/4.</text>
</comment>
<evidence type="ECO:0000256" key="15">
    <source>
        <dbReference type="HAMAP-Rule" id="MF_02121"/>
    </source>
</evidence>
<feature type="binding site" evidence="15">
    <location>
        <position position="228"/>
    </location>
    <ligand>
        <name>substrate</name>
    </ligand>
</feature>
<dbReference type="InterPro" id="IPR012280">
    <property type="entry name" value="Semialdhyde_DH_dimer_dom"/>
</dbReference>
<protein>
    <recommendedName>
        <fullName evidence="6 15">Aspartate-semialdehyde dehydrogenase</fullName>
        <shortName evidence="15">ASA dehydrogenase</shortName>
        <shortName evidence="15">ASADH</shortName>
        <ecNumber evidence="6 15">1.2.1.11</ecNumber>
    </recommendedName>
    <alternativeName>
        <fullName evidence="15">Aspartate-beta-semialdehyde dehydrogenase</fullName>
    </alternativeName>
</protein>
<evidence type="ECO:0000256" key="10">
    <source>
        <dbReference type="ARBA" id="ARBA00022915"/>
    </source>
</evidence>
<evidence type="ECO:0000256" key="9">
    <source>
        <dbReference type="ARBA" id="ARBA00022857"/>
    </source>
</evidence>
<evidence type="ECO:0000313" key="18">
    <source>
        <dbReference type="Proteomes" id="UP000618931"/>
    </source>
</evidence>
<evidence type="ECO:0000256" key="2">
    <source>
        <dbReference type="ARBA" id="ARBA00005076"/>
    </source>
</evidence>
<dbReference type="CDD" id="cd18131">
    <property type="entry name" value="ASADH_C_bac_euk_like"/>
    <property type="match status" value="1"/>
</dbReference>
<dbReference type="RefSeq" id="WP_196295097.1">
    <property type="nucleotide sequence ID" value="NZ_JADQDM010000017.1"/>
</dbReference>
<dbReference type="InterPro" id="IPR012080">
    <property type="entry name" value="Asp_semialdehyde_DH"/>
</dbReference>
<comment type="subunit">
    <text evidence="5 15">Homodimer.</text>
</comment>
<comment type="similarity">
    <text evidence="4 15">Belongs to the aspartate-semialdehyde dehydrogenase family.</text>
</comment>